<feature type="signal peptide" evidence="2">
    <location>
        <begin position="1"/>
        <end position="20"/>
    </location>
</feature>
<sequence>MRALYLFSVLFLCFSLSATAQTEKLKKIRVEYAGFVDSDSLRGPGVSVFTRDNTQQVHFTHEGINLWCDLAIYYEKEDFIEAYSNVLMTQGDTIAMTAKYAEYSGKTQLAFASGDVVLKEPKSVLTTDTLHFDRVKQQAYYRSKGKVVRDTSGTITSQIGRYYMASKKYQFVQDVVLVNPKYTLKTVHLDFYTETGYAYLYGPTTIVGESNTIYAERGFYNTNTDTGYFVKNSKINYENRVFEGDSMYFDRKISFASATNNIKVTDTINNSVARGHYAEIWRAKDSVFITKRALAITVQENDSIYMHSDTLMVTGKPEHRITRAYYNAKIFKSDLSGKADSIHADHKSGLTQLINLKRFSSTDAFTVKRRPVLWSIDNQMTGDTIHLISNPQSEQLDSLLVFENAFLISKDTLGDGFNQIKGLRLIGLFKDNDLNNVDIIKNAEVINYSRDDNQELIGINKSKSGKINLKFVEDYKIITLIDQVDGDIYPESKFPENARKLRGFDWREEERPKSVEDLFKDDPPLVLPIIKGLGEYVPQEEFFDDALLKRVEDAKPKDAKQDDEQKASRTIPKEALKKADSTKVNTLQKPTKKDN</sequence>
<evidence type="ECO:0000313" key="5">
    <source>
        <dbReference type="Proteomes" id="UP000248987"/>
    </source>
</evidence>
<dbReference type="Gene3D" id="2.60.450.10">
    <property type="entry name" value="Lipopolysaccharide (LPS) transport protein A like domain"/>
    <property type="match status" value="2"/>
</dbReference>
<dbReference type="Pfam" id="PF13100">
    <property type="entry name" value="OstA_2"/>
    <property type="match status" value="1"/>
</dbReference>
<feature type="region of interest" description="Disordered" evidence="1">
    <location>
        <begin position="554"/>
        <end position="595"/>
    </location>
</feature>
<dbReference type="InterPro" id="IPR005653">
    <property type="entry name" value="OstA-like_N"/>
</dbReference>
<protein>
    <submittedName>
        <fullName evidence="4">OstA-like protein</fullName>
    </submittedName>
</protein>
<feature type="compositionally biased region" description="Basic and acidic residues" evidence="1">
    <location>
        <begin position="554"/>
        <end position="581"/>
    </location>
</feature>
<keyword evidence="5" id="KW-1185">Reference proteome</keyword>
<gene>
    <name evidence="4" type="ORF">LX77_01622</name>
</gene>
<feature type="domain" description="Organic solvent tolerance-like N-terminal" evidence="3">
    <location>
        <begin position="54"/>
        <end position="186"/>
    </location>
</feature>
<proteinExistence type="predicted"/>
<organism evidence="4 5">
    <name type="scientific">Gelidibacter algens</name>
    <dbReference type="NCBI Taxonomy" id="49280"/>
    <lineage>
        <taxon>Bacteria</taxon>
        <taxon>Pseudomonadati</taxon>
        <taxon>Bacteroidota</taxon>
        <taxon>Flavobacteriia</taxon>
        <taxon>Flavobacteriales</taxon>
        <taxon>Flavobacteriaceae</taxon>
        <taxon>Gelidibacter</taxon>
    </lineage>
</organism>
<keyword evidence="2" id="KW-0732">Signal</keyword>
<accession>A0A327S8C8</accession>
<dbReference type="Proteomes" id="UP000248987">
    <property type="component" value="Unassembled WGS sequence"/>
</dbReference>
<dbReference type="AlphaFoldDB" id="A0A327S8C8"/>
<evidence type="ECO:0000256" key="2">
    <source>
        <dbReference type="SAM" id="SignalP"/>
    </source>
</evidence>
<dbReference type="EMBL" id="QLLQ01000004">
    <property type="protein sequence ID" value="RAJ25319.1"/>
    <property type="molecule type" value="Genomic_DNA"/>
</dbReference>
<feature type="chain" id="PRO_5016387247" evidence="2">
    <location>
        <begin position="21"/>
        <end position="595"/>
    </location>
</feature>
<dbReference type="RefSeq" id="WP_245905283.1">
    <property type="nucleotide sequence ID" value="NZ_LZRN01000011.1"/>
</dbReference>
<comment type="caution">
    <text evidence="4">The sequence shown here is derived from an EMBL/GenBank/DDBJ whole genome shotgun (WGS) entry which is preliminary data.</text>
</comment>
<reference evidence="4 5" key="1">
    <citation type="submission" date="2018-06" db="EMBL/GenBank/DDBJ databases">
        <title>Genomic Encyclopedia of Archaeal and Bacterial Type Strains, Phase II (KMG-II): from individual species to whole genera.</title>
        <authorList>
            <person name="Goeker M."/>
        </authorList>
    </citation>
    <scope>NUCLEOTIDE SEQUENCE [LARGE SCALE GENOMIC DNA]</scope>
    <source>
        <strain evidence="4 5">DSM 12408</strain>
    </source>
</reference>
<evidence type="ECO:0000259" key="3">
    <source>
        <dbReference type="Pfam" id="PF13100"/>
    </source>
</evidence>
<evidence type="ECO:0000256" key="1">
    <source>
        <dbReference type="SAM" id="MobiDB-lite"/>
    </source>
</evidence>
<evidence type="ECO:0000313" key="4">
    <source>
        <dbReference type="EMBL" id="RAJ25319.1"/>
    </source>
</evidence>
<name>A0A327S8C8_9FLAO</name>